<sequence>MSARIGVAIESARQAAGLSQRALEDRTGISQATLSRIFSGKRPAKMTEIILIADAVGCTVAQLTGTAVADRVQCAARATNGSDMEKMRQRLLHFIELDAYLDDQGIPELPARGGRA</sequence>
<dbReference type="Gene3D" id="1.10.260.40">
    <property type="entry name" value="lambda repressor-like DNA-binding domains"/>
    <property type="match status" value="1"/>
</dbReference>
<dbReference type="SUPFAM" id="SSF47413">
    <property type="entry name" value="lambda repressor-like DNA-binding domains"/>
    <property type="match status" value="1"/>
</dbReference>
<evidence type="ECO:0000313" key="4">
    <source>
        <dbReference type="Proteomes" id="UP000280501"/>
    </source>
</evidence>
<dbReference type="CDD" id="cd00093">
    <property type="entry name" value="HTH_XRE"/>
    <property type="match status" value="1"/>
</dbReference>
<dbReference type="InterPro" id="IPR010982">
    <property type="entry name" value="Lambda_DNA-bd_dom_sf"/>
</dbReference>
<evidence type="ECO:0000259" key="2">
    <source>
        <dbReference type="PROSITE" id="PS50943"/>
    </source>
</evidence>
<keyword evidence="4" id="KW-1185">Reference proteome</keyword>
<gene>
    <name evidence="3" type="ORF">EDD34_1707</name>
</gene>
<evidence type="ECO:0000313" key="3">
    <source>
        <dbReference type="EMBL" id="RPF21088.1"/>
    </source>
</evidence>
<evidence type="ECO:0000256" key="1">
    <source>
        <dbReference type="ARBA" id="ARBA00023125"/>
    </source>
</evidence>
<dbReference type="PANTHER" id="PTHR46797:SF1">
    <property type="entry name" value="METHYLPHOSPHONATE SYNTHASE"/>
    <property type="match status" value="1"/>
</dbReference>
<feature type="domain" description="HTH cro/C1-type" evidence="2">
    <location>
        <begin position="9"/>
        <end position="63"/>
    </location>
</feature>
<name>A0A3N4Z588_9MICO</name>
<comment type="caution">
    <text evidence="3">The sequence shown here is derived from an EMBL/GenBank/DDBJ whole genome shotgun (WGS) entry which is preliminary data.</text>
</comment>
<dbReference type="GO" id="GO:0003700">
    <property type="term" value="F:DNA-binding transcription factor activity"/>
    <property type="evidence" value="ECO:0007669"/>
    <property type="project" value="TreeGrafter"/>
</dbReference>
<dbReference type="PROSITE" id="PS50943">
    <property type="entry name" value="HTH_CROC1"/>
    <property type="match status" value="1"/>
</dbReference>
<dbReference type="GO" id="GO:0005829">
    <property type="term" value="C:cytosol"/>
    <property type="evidence" value="ECO:0007669"/>
    <property type="project" value="TreeGrafter"/>
</dbReference>
<dbReference type="EMBL" id="RKQZ01000001">
    <property type="protein sequence ID" value="RPF21088.1"/>
    <property type="molecule type" value="Genomic_DNA"/>
</dbReference>
<protein>
    <submittedName>
        <fullName evidence="3">Helix-turn-helix protein</fullName>
    </submittedName>
</protein>
<accession>A0A3N4Z588</accession>
<dbReference type="GO" id="GO:0003677">
    <property type="term" value="F:DNA binding"/>
    <property type="evidence" value="ECO:0007669"/>
    <property type="project" value="UniProtKB-KW"/>
</dbReference>
<organism evidence="3 4">
    <name type="scientific">Myceligenerans xiligouense</name>
    <dbReference type="NCBI Taxonomy" id="253184"/>
    <lineage>
        <taxon>Bacteria</taxon>
        <taxon>Bacillati</taxon>
        <taxon>Actinomycetota</taxon>
        <taxon>Actinomycetes</taxon>
        <taxon>Micrococcales</taxon>
        <taxon>Promicromonosporaceae</taxon>
        <taxon>Myceligenerans</taxon>
    </lineage>
</organism>
<keyword evidence="1" id="KW-0238">DNA-binding</keyword>
<proteinExistence type="predicted"/>
<dbReference type="InterPro" id="IPR050807">
    <property type="entry name" value="TransReg_Diox_bact_type"/>
</dbReference>
<dbReference type="SMART" id="SM00530">
    <property type="entry name" value="HTH_XRE"/>
    <property type="match status" value="1"/>
</dbReference>
<dbReference type="AlphaFoldDB" id="A0A3N4Z588"/>
<dbReference type="InterPro" id="IPR001387">
    <property type="entry name" value="Cro/C1-type_HTH"/>
</dbReference>
<reference evidence="3 4" key="1">
    <citation type="submission" date="2018-11" db="EMBL/GenBank/DDBJ databases">
        <title>Sequencing the genomes of 1000 actinobacteria strains.</title>
        <authorList>
            <person name="Klenk H.-P."/>
        </authorList>
    </citation>
    <scope>NUCLEOTIDE SEQUENCE [LARGE SCALE GENOMIC DNA]</scope>
    <source>
        <strain evidence="3 4">DSM 15700</strain>
    </source>
</reference>
<dbReference type="PANTHER" id="PTHR46797">
    <property type="entry name" value="HTH-TYPE TRANSCRIPTIONAL REGULATOR"/>
    <property type="match status" value="1"/>
</dbReference>
<dbReference type="Proteomes" id="UP000280501">
    <property type="component" value="Unassembled WGS sequence"/>
</dbReference>
<dbReference type="Pfam" id="PF01381">
    <property type="entry name" value="HTH_3"/>
    <property type="match status" value="1"/>
</dbReference>